<dbReference type="AlphaFoldDB" id="A0A7J6X934"/>
<evidence type="ECO:0000313" key="5">
    <source>
        <dbReference type="Proteomes" id="UP000554482"/>
    </source>
</evidence>
<keyword evidence="2" id="KW-0677">Repeat</keyword>
<dbReference type="Pfam" id="PF01535">
    <property type="entry name" value="PPR"/>
    <property type="match status" value="1"/>
</dbReference>
<dbReference type="Gene3D" id="1.25.40.10">
    <property type="entry name" value="Tetratricopeptide repeat domain"/>
    <property type="match status" value="2"/>
</dbReference>
<dbReference type="Pfam" id="PF13041">
    <property type="entry name" value="PPR_2"/>
    <property type="match status" value="1"/>
</dbReference>
<dbReference type="InterPro" id="IPR036812">
    <property type="entry name" value="NAD(P)_OxRdtase_dom_sf"/>
</dbReference>
<dbReference type="Proteomes" id="UP000554482">
    <property type="component" value="Unassembled WGS sequence"/>
</dbReference>
<gene>
    <name evidence="4" type="ORF">FRX31_004262</name>
</gene>
<evidence type="ECO:0000256" key="2">
    <source>
        <dbReference type="ARBA" id="ARBA00022737"/>
    </source>
</evidence>
<accession>A0A7J6X934</accession>
<dbReference type="GO" id="GO:0003729">
    <property type="term" value="F:mRNA binding"/>
    <property type="evidence" value="ECO:0007669"/>
    <property type="project" value="UniProtKB-ARBA"/>
</dbReference>
<dbReference type="Gene3D" id="3.20.20.100">
    <property type="entry name" value="NADP-dependent oxidoreductase domain"/>
    <property type="match status" value="1"/>
</dbReference>
<dbReference type="FunFam" id="1.25.40.10:FF:000799">
    <property type="entry name" value="Pentatricopeptide repeat-containing protein At1g07590, mitochondrial"/>
    <property type="match status" value="1"/>
</dbReference>
<name>A0A7J6X934_THATH</name>
<comment type="caution">
    <text evidence="4">The sequence shown here is derived from an EMBL/GenBank/DDBJ whole genome shotgun (WGS) entry which is preliminary data.</text>
</comment>
<keyword evidence="5" id="KW-1185">Reference proteome</keyword>
<organism evidence="4 5">
    <name type="scientific">Thalictrum thalictroides</name>
    <name type="common">Rue-anemone</name>
    <name type="synonym">Anemone thalictroides</name>
    <dbReference type="NCBI Taxonomy" id="46969"/>
    <lineage>
        <taxon>Eukaryota</taxon>
        <taxon>Viridiplantae</taxon>
        <taxon>Streptophyta</taxon>
        <taxon>Embryophyta</taxon>
        <taxon>Tracheophyta</taxon>
        <taxon>Spermatophyta</taxon>
        <taxon>Magnoliopsida</taxon>
        <taxon>Ranunculales</taxon>
        <taxon>Ranunculaceae</taxon>
        <taxon>Thalictroideae</taxon>
        <taxon>Thalictrum</taxon>
    </lineage>
</organism>
<feature type="domain" description="NADP-dependent oxidoreductase" evidence="3">
    <location>
        <begin position="505"/>
        <end position="639"/>
    </location>
</feature>
<sequence>MLTAKTLFRHKRYILKTFAISSSSQFFNFCTLNTSEVPLETKIHDYEEEKPIINNNNNNNTLSWRVERLSNREPVVSAFQSWMGDGFPIHRGDIFHAINRLRKLKLNKRALEIMEWVIRERPYKPKELDFSYLLEFTIKLHGVSFGETLFKRIPKEFQNDLLYNNLVIACLDQGRIRLSLAYMKKMRELSFPISYLVFNRLISLHSSPGRKKAIPKILAQMKADGVAPHVSTYNILLKIEADAHSIEGLNKVLGEMKRAEVEPNEITYCILATAHAVARLYSVTEAYVEEVEKSKTGNNWSTLDVLLILYGYLGKERELEQTWRAVHQLPYVRYKSFVLAIEAYGRLERLDRAEELWHGLIDKATEVFKEMEEIGSKPNAITYRHLSLGCLKAGMVEEALKTLEVGLGQTITSNVKRSTPWLETTLLIVEMLADRGDLENAKRLFVDLKEARYTRYTFVYNTLIKAHVKAKVYDQDLLKKMILGGARPDAETYSLMKLSEQFKTSLDTIKRAHAFHPITALQIEYSLWTRNIEGKTIPLCRQLGIAISCVRHPRFEGTKIDKNKLLYTSVSDLAAKHNCTPPQLALAWILHQGEDVVPIPVQYGFFKGKMWYQYQNLDNNIDSLKLKFSEEDMKKISEASLVDEVAGMRTYEHVNLLSWKFANTTSVDSNFHSSSGGQGSPKKYLFCGVNV</sequence>
<dbReference type="OrthoDB" id="185373at2759"/>
<proteinExistence type="inferred from homology"/>
<dbReference type="EMBL" id="JABWDY010003144">
    <property type="protein sequence ID" value="KAF5206149.1"/>
    <property type="molecule type" value="Genomic_DNA"/>
</dbReference>
<dbReference type="InterPro" id="IPR002885">
    <property type="entry name" value="PPR_rpt"/>
</dbReference>
<dbReference type="PANTHER" id="PTHR45717">
    <property type="entry name" value="OS12G0527900 PROTEIN"/>
    <property type="match status" value="1"/>
</dbReference>
<dbReference type="InterPro" id="IPR011990">
    <property type="entry name" value="TPR-like_helical_dom_sf"/>
</dbReference>
<dbReference type="FunFam" id="1.25.40.10:FF:002174">
    <property type="entry name" value="Pentatricopeptide repeat-containing protein mitochondrial"/>
    <property type="match status" value="1"/>
</dbReference>
<evidence type="ECO:0000256" key="1">
    <source>
        <dbReference type="ARBA" id="ARBA00007626"/>
    </source>
</evidence>
<evidence type="ECO:0000259" key="3">
    <source>
        <dbReference type="Pfam" id="PF00248"/>
    </source>
</evidence>
<protein>
    <submittedName>
        <fullName evidence="4">Pentatricopeptide repeat-containing protein</fullName>
    </submittedName>
</protein>
<dbReference type="Pfam" id="PF00248">
    <property type="entry name" value="Aldo_ket_red"/>
    <property type="match status" value="1"/>
</dbReference>
<evidence type="ECO:0000313" key="4">
    <source>
        <dbReference type="EMBL" id="KAF5206149.1"/>
    </source>
</evidence>
<comment type="similarity">
    <text evidence="1">Belongs to the PPR family. P subfamily.</text>
</comment>
<dbReference type="PANTHER" id="PTHR45717:SF11">
    <property type="entry name" value="PENTACOTRIPEPTIDE-REPEAT REGION OF PRORP DOMAIN-CONTAINING PROTEIN"/>
    <property type="match status" value="1"/>
</dbReference>
<dbReference type="GO" id="GO:0005739">
    <property type="term" value="C:mitochondrion"/>
    <property type="evidence" value="ECO:0007669"/>
    <property type="project" value="TreeGrafter"/>
</dbReference>
<reference evidence="4 5" key="1">
    <citation type="submission" date="2020-06" db="EMBL/GenBank/DDBJ databases">
        <title>Transcriptomic and genomic resources for Thalictrum thalictroides and T. hernandezii: Facilitating candidate gene discovery in an emerging model plant lineage.</title>
        <authorList>
            <person name="Arias T."/>
            <person name="Riano-Pachon D.M."/>
            <person name="Di Stilio V.S."/>
        </authorList>
    </citation>
    <scope>NUCLEOTIDE SEQUENCE [LARGE SCALE GENOMIC DNA]</scope>
    <source>
        <strain evidence="5">cv. WT478/WT964</strain>
        <tissue evidence="4">Leaves</tissue>
    </source>
</reference>
<dbReference type="InterPro" id="IPR023210">
    <property type="entry name" value="NADP_OxRdtase_dom"/>
</dbReference>
<dbReference type="SUPFAM" id="SSF51430">
    <property type="entry name" value="NAD(P)-linked oxidoreductase"/>
    <property type="match status" value="1"/>
</dbReference>